<keyword evidence="1" id="KW-1133">Transmembrane helix</keyword>
<evidence type="ECO:0000313" key="2">
    <source>
        <dbReference type="EMBL" id="OJZ82182.1"/>
    </source>
</evidence>
<dbReference type="Proteomes" id="UP000184063">
    <property type="component" value="Unassembled WGS sequence"/>
</dbReference>
<feature type="transmembrane region" description="Helical" evidence="1">
    <location>
        <begin position="61"/>
        <end position="83"/>
    </location>
</feature>
<keyword evidence="1" id="KW-0472">Membrane</keyword>
<keyword evidence="1" id="KW-0812">Transmembrane</keyword>
<accession>A0A1M3T605</accession>
<dbReference type="EMBL" id="KV878248">
    <property type="protein sequence ID" value="OJZ82182.1"/>
    <property type="molecule type" value="Genomic_DNA"/>
</dbReference>
<organism evidence="2 3">
    <name type="scientific">Aspergillus luchuensis (strain CBS 106.47)</name>
    <dbReference type="NCBI Taxonomy" id="1137211"/>
    <lineage>
        <taxon>Eukaryota</taxon>
        <taxon>Fungi</taxon>
        <taxon>Dikarya</taxon>
        <taxon>Ascomycota</taxon>
        <taxon>Pezizomycotina</taxon>
        <taxon>Eurotiomycetes</taxon>
        <taxon>Eurotiomycetidae</taxon>
        <taxon>Eurotiales</taxon>
        <taxon>Aspergillaceae</taxon>
        <taxon>Aspergillus</taxon>
        <taxon>Aspergillus subgen. Circumdati</taxon>
    </lineage>
</organism>
<proteinExistence type="predicted"/>
<feature type="transmembrane region" description="Helical" evidence="1">
    <location>
        <begin position="21"/>
        <end position="41"/>
    </location>
</feature>
<gene>
    <name evidence="2" type="ORF">ASPFODRAFT_346680</name>
</gene>
<dbReference type="AlphaFoldDB" id="A0A1M3T605"/>
<name>A0A1M3T605_ASPLC</name>
<evidence type="ECO:0000256" key="1">
    <source>
        <dbReference type="SAM" id="Phobius"/>
    </source>
</evidence>
<sequence length="132" mass="14102">MSGLFRIISSGSGLAGKIRPAHSFPGLLLLIIYLLFIHRALLPLQGSCVVGLNFIIAQSQIALLLLLCTLALPVIVAVGSRLADVQCCGFSRHRAVLSSSSVLPSMNPKDLLRRANLTFSSPTFKKADTLVC</sequence>
<protein>
    <submittedName>
        <fullName evidence="2">Uncharacterized protein</fullName>
    </submittedName>
</protein>
<reference evidence="3" key="1">
    <citation type="journal article" date="2017" name="Genome Biol.">
        <title>Comparative genomics reveals high biological diversity and specific adaptations in the industrially and medically important fungal genus Aspergillus.</title>
        <authorList>
            <person name="de Vries R.P."/>
            <person name="Riley R."/>
            <person name="Wiebenga A."/>
            <person name="Aguilar-Osorio G."/>
            <person name="Amillis S."/>
            <person name="Uchima C.A."/>
            <person name="Anderluh G."/>
            <person name="Asadollahi M."/>
            <person name="Askin M."/>
            <person name="Barry K."/>
            <person name="Battaglia E."/>
            <person name="Bayram O."/>
            <person name="Benocci T."/>
            <person name="Braus-Stromeyer S.A."/>
            <person name="Caldana C."/>
            <person name="Canovas D."/>
            <person name="Cerqueira G.C."/>
            <person name="Chen F."/>
            <person name="Chen W."/>
            <person name="Choi C."/>
            <person name="Clum A."/>
            <person name="Dos Santos R.A."/>
            <person name="Damasio A.R."/>
            <person name="Diallinas G."/>
            <person name="Emri T."/>
            <person name="Fekete E."/>
            <person name="Flipphi M."/>
            <person name="Freyberg S."/>
            <person name="Gallo A."/>
            <person name="Gournas C."/>
            <person name="Habgood R."/>
            <person name="Hainaut M."/>
            <person name="Harispe M.L."/>
            <person name="Henrissat B."/>
            <person name="Hilden K.S."/>
            <person name="Hope R."/>
            <person name="Hossain A."/>
            <person name="Karabika E."/>
            <person name="Karaffa L."/>
            <person name="Karanyi Z."/>
            <person name="Krasevec N."/>
            <person name="Kuo A."/>
            <person name="Kusch H."/>
            <person name="LaButti K."/>
            <person name="Lagendijk E.L."/>
            <person name="Lapidus A."/>
            <person name="Levasseur A."/>
            <person name="Lindquist E."/>
            <person name="Lipzen A."/>
            <person name="Logrieco A.F."/>
            <person name="MacCabe A."/>
            <person name="Maekelae M.R."/>
            <person name="Malavazi I."/>
            <person name="Melin P."/>
            <person name="Meyer V."/>
            <person name="Mielnichuk N."/>
            <person name="Miskei M."/>
            <person name="Molnar A.P."/>
            <person name="Mule G."/>
            <person name="Ngan C.Y."/>
            <person name="Orejas M."/>
            <person name="Orosz E."/>
            <person name="Ouedraogo J.P."/>
            <person name="Overkamp K.M."/>
            <person name="Park H.-S."/>
            <person name="Perrone G."/>
            <person name="Piumi F."/>
            <person name="Punt P.J."/>
            <person name="Ram A.F."/>
            <person name="Ramon A."/>
            <person name="Rauscher S."/>
            <person name="Record E."/>
            <person name="Riano-Pachon D.M."/>
            <person name="Robert V."/>
            <person name="Roehrig J."/>
            <person name="Ruller R."/>
            <person name="Salamov A."/>
            <person name="Salih N.S."/>
            <person name="Samson R.A."/>
            <person name="Sandor E."/>
            <person name="Sanguinetti M."/>
            <person name="Schuetze T."/>
            <person name="Sepcic K."/>
            <person name="Shelest E."/>
            <person name="Sherlock G."/>
            <person name="Sophianopoulou V."/>
            <person name="Squina F.M."/>
            <person name="Sun H."/>
            <person name="Susca A."/>
            <person name="Todd R.B."/>
            <person name="Tsang A."/>
            <person name="Unkles S.E."/>
            <person name="van de Wiele N."/>
            <person name="van Rossen-Uffink D."/>
            <person name="Oliveira J.V."/>
            <person name="Vesth T.C."/>
            <person name="Visser J."/>
            <person name="Yu J.-H."/>
            <person name="Zhou M."/>
            <person name="Andersen M.R."/>
            <person name="Archer D.B."/>
            <person name="Baker S.E."/>
            <person name="Benoit I."/>
            <person name="Brakhage A.A."/>
            <person name="Braus G.H."/>
            <person name="Fischer R."/>
            <person name="Frisvad J.C."/>
            <person name="Goldman G.H."/>
            <person name="Houbraken J."/>
            <person name="Oakley B."/>
            <person name="Pocsi I."/>
            <person name="Scazzocchio C."/>
            <person name="Seiboth B."/>
            <person name="vanKuyk P.A."/>
            <person name="Wortman J."/>
            <person name="Dyer P.S."/>
            <person name="Grigoriev I.V."/>
        </authorList>
    </citation>
    <scope>NUCLEOTIDE SEQUENCE [LARGE SCALE GENOMIC DNA]</scope>
    <source>
        <strain evidence="3">CBS 106.47</strain>
    </source>
</reference>
<evidence type="ECO:0000313" key="3">
    <source>
        <dbReference type="Proteomes" id="UP000184063"/>
    </source>
</evidence>
<dbReference type="OrthoDB" id="10344206at2759"/>
<dbReference type="VEuPathDB" id="FungiDB:ASPFODRAFT_346680"/>